<feature type="domain" description="ATP-grasp" evidence="4">
    <location>
        <begin position="129"/>
        <end position="359"/>
    </location>
</feature>
<keyword evidence="2" id="KW-0436">Ligase</keyword>
<dbReference type="Gene3D" id="3.30.470.20">
    <property type="entry name" value="ATP-grasp fold, B domain"/>
    <property type="match status" value="1"/>
</dbReference>
<sequence length="375" mass="41792">MSHDPRQRGSRPIKIAYTFDRKTDNLARGLTYEECSIYESDENIERVAETMRKLGYEVDLVGNLEAVVKRLASDPLPDWDLVFNYAEGTTGSAAMREARLPALLEAYGYTCALADSLGMVQGNHKVLTKMILDYHKIPNSPYAIVPSLDSGYSDEKSLAQSAITSSPYVHALQTYPLFIKPSCDTCSRGIGSINKILSPADLEPAVAHLRQQFPDQEVLIEPFLSGREITITIVGTGPDARVIGAREMTWPKGNQWENQDFYSFERKLEVEEAWPDYSHPNLTDPLIMKCIDPALAAYRVVGCRDIGRVDVRFDKEGDDAAPVVMEASLQAQINSPQLVLHRFSAAGDAHSRNYIQSVECNRNRPALRDNVGRPV</sequence>
<dbReference type="PANTHER" id="PTHR23132">
    <property type="entry name" value="D-ALANINE--D-ALANINE LIGASE"/>
    <property type="match status" value="1"/>
</dbReference>
<dbReference type="PROSITE" id="PS50975">
    <property type="entry name" value="ATP_GRASP"/>
    <property type="match status" value="1"/>
</dbReference>
<dbReference type="EMBL" id="KN823022">
    <property type="protein sequence ID" value="KIO26540.1"/>
    <property type="molecule type" value="Genomic_DNA"/>
</dbReference>
<protein>
    <recommendedName>
        <fullName evidence="4">ATP-grasp domain-containing protein</fullName>
    </recommendedName>
</protein>
<dbReference type="Proteomes" id="UP000054248">
    <property type="component" value="Unassembled WGS sequence"/>
</dbReference>
<dbReference type="InterPro" id="IPR011761">
    <property type="entry name" value="ATP-grasp"/>
</dbReference>
<dbReference type="PANTHER" id="PTHR23132:SF23">
    <property type="entry name" value="D-ALANINE--D-ALANINE LIGASE B"/>
    <property type="match status" value="1"/>
</dbReference>
<dbReference type="AlphaFoldDB" id="A0A0C3Q989"/>
<accession>A0A0C3Q989</accession>
<evidence type="ECO:0000259" key="4">
    <source>
        <dbReference type="PROSITE" id="PS50975"/>
    </source>
</evidence>
<proteinExistence type="inferred from homology"/>
<reference evidence="6" key="2">
    <citation type="submission" date="2015-01" db="EMBL/GenBank/DDBJ databases">
        <title>Evolutionary Origins and Diversification of the Mycorrhizal Mutualists.</title>
        <authorList>
            <consortium name="DOE Joint Genome Institute"/>
            <consortium name="Mycorrhizal Genomics Consortium"/>
            <person name="Kohler A."/>
            <person name="Kuo A."/>
            <person name="Nagy L.G."/>
            <person name="Floudas D."/>
            <person name="Copeland A."/>
            <person name="Barry K.W."/>
            <person name="Cichocki N."/>
            <person name="Veneault-Fourrey C."/>
            <person name="LaButti K."/>
            <person name="Lindquist E.A."/>
            <person name="Lipzen A."/>
            <person name="Lundell T."/>
            <person name="Morin E."/>
            <person name="Murat C."/>
            <person name="Riley R."/>
            <person name="Ohm R."/>
            <person name="Sun H."/>
            <person name="Tunlid A."/>
            <person name="Henrissat B."/>
            <person name="Grigoriev I.V."/>
            <person name="Hibbett D.S."/>
            <person name="Martin F."/>
        </authorList>
    </citation>
    <scope>NUCLEOTIDE SEQUENCE [LARGE SCALE GENOMIC DNA]</scope>
    <source>
        <strain evidence="6">MUT 4182</strain>
    </source>
</reference>
<dbReference type="GO" id="GO:0008716">
    <property type="term" value="F:D-alanine-D-alanine ligase activity"/>
    <property type="evidence" value="ECO:0007669"/>
    <property type="project" value="InterPro"/>
</dbReference>
<dbReference type="STRING" id="1051891.A0A0C3Q989"/>
<evidence type="ECO:0000256" key="2">
    <source>
        <dbReference type="ARBA" id="ARBA00022598"/>
    </source>
</evidence>
<organism evidence="5 6">
    <name type="scientific">Tulasnella calospora MUT 4182</name>
    <dbReference type="NCBI Taxonomy" id="1051891"/>
    <lineage>
        <taxon>Eukaryota</taxon>
        <taxon>Fungi</taxon>
        <taxon>Dikarya</taxon>
        <taxon>Basidiomycota</taxon>
        <taxon>Agaricomycotina</taxon>
        <taxon>Agaricomycetes</taxon>
        <taxon>Cantharellales</taxon>
        <taxon>Tulasnellaceae</taxon>
        <taxon>Tulasnella</taxon>
    </lineage>
</organism>
<dbReference type="SUPFAM" id="SSF56059">
    <property type="entry name" value="Glutathione synthetase ATP-binding domain-like"/>
    <property type="match status" value="1"/>
</dbReference>
<evidence type="ECO:0000256" key="3">
    <source>
        <dbReference type="PROSITE-ProRule" id="PRU00409"/>
    </source>
</evidence>
<comment type="similarity">
    <text evidence="1">Belongs to the D-alanine--D-alanine ligase family.</text>
</comment>
<dbReference type="GO" id="GO:0005524">
    <property type="term" value="F:ATP binding"/>
    <property type="evidence" value="ECO:0007669"/>
    <property type="project" value="UniProtKB-UniRule"/>
</dbReference>
<dbReference type="Pfam" id="PF07478">
    <property type="entry name" value="Dala_Dala_lig_C"/>
    <property type="match status" value="1"/>
</dbReference>
<keyword evidence="6" id="KW-1185">Reference proteome</keyword>
<keyword evidence="3" id="KW-0547">Nucleotide-binding</keyword>
<gene>
    <name evidence="5" type="ORF">M407DRAFT_24126</name>
</gene>
<evidence type="ECO:0000313" key="5">
    <source>
        <dbReference type="EMBL" id="KIO26540.1"/>
    </source>
</evidence>
<evidence type="ECO:0000256" key="1">
    <source>
        <dbReference type="ARBA" id="ARBA00010871"/>
    </source>
</evidence>
<name>A0A0C3Q989_9AGAM</name>
<dbReference type="OrthoDB" id="2013972at2759"/>
<dbReference type="GO" id="GO:0046872">
    <property type="term" value="F:metal ion binding"/>
    <property type="evidence" value="ECO:0007669"/>
    <property type="project" value="InterPro"/>
</dbReference>
<dbReference type="InterPro" id="IPR011095">
    <property type="entry name" value="Dala_Dala_lig_C"/>
</dbReference>
<reference evidence="5 6" key="1">
    <citation type="submission" date="2014-04" db="EMBL/GenBank/DDBJ databases">
        <authorList>
            <consortium name="DOE Joint Genome Institute"/>
            <person name="Kuo A."/>
            <person name="Girlanda M."/>
            <person name="Perotto S."/>
            <person name="Kohler A."/>
            <person name="Nagy L.G."/>
            <person name="Floudas D."/>
            <person name="Copeland A."/>
            <person name="Barry K.W."/>
            <person name="Cichocki N."/>
            <person name="Veneault-Fourrey C."/>
            <person name="LaButti K."/>
            <person name="Lindquist E.A."/>
            <person name="Lipzen A."/>
            <person name="Lundell T."/>
            <person name="Morin E."/>
            <person name="Murat C."/>
            <person name="Sun H."/>
            <person name="Tunlid A."/>
            <person name="Henrissat B."/>
            <person name="Grigoriev I.V."/>
            <person name="Hibbett D.S."/>
            <person name="Martin F."/>
            <person name="Nordberg H.P."/>
            <person name="Cantor M.N."/>
            <person name="Hua S.X."/>
        </authorList>
    </citation>
    <scope>NUCLEOTIDE SEQUENCE [LARGE SCALE GENOMIC DNA]</scope>
    <source>
        <strain evidence="5 6">MUT 4182</strain>
    </source>
</reference>
<evidence type="ECO:0000313" key="6">
    <source>
        <dbReference type="Proteomes" id="UP000054248"/>
    </source>
</evidence>
<keyword evidence="3" id="KW-0067">ATP-binding</keyword>
<dbReference type="HOGENOM" id="CLU_039268_2_1_1"/>